<feature type="compositionally biased region" description="Basic and acidic residues" evidence="1">
    <location>
        <begin position="50"/>
        <end position="82"/>
    </location>
</feature>
<dbReference type="Proteomes" id="UP001153365">
    <property type="component" value="Unassembled WGS sequence"/>
</dbReference>
<dbReference type="EMBL" id="CALTRL010005690">
    <property type="protein sequence ID" value="CAH7684894.1"/>
    <property type="molecule type" value="Genomic_DNA"/>
</dbReference>
<accession>A0AAV0BEG6</accession>
<reference evidence="2" key="1">
    <citation type="submission" date="2022-06" db="EMBL/GenBank/DDBJ databases">
        <authorList>
            <consortium name="SYNGENTA / RWTH Aachen University"/>
        </authorList>
    </citation>
    <scope>NUCLEOTIDE SEQUENCE</scope>
</reference>
<organism evidence="2 3">
    <name type="scientific">Phakopsora pachyrhizi</name>
    <name type="common">Asian soybean rust disease fungus</name>
    <dbReference type="NCBI Taxonomy" id="170000"/>
    <lineage>
        <taxon>Eukaryota</taxon>
        <taxon>Fungi</taxon>
        <taxon>Dikarya</taxon>
        <taxon>Basidiomycota</taxon>
        <taxon>Pucciniomycotina</taxon>
        <taxon>Pucciniomycetes</taxon>
        <taxon>Pucciniales</taxon>
        <taxon>Phakopsoraceae</taxon>
        <taxon>Phakopsora</taxon>
    </lineage>
</organism>
<sequence>MDDRIDIDQDNSLSCKKRINEKDISFDRVYYFGFNSHLARVLEEGDHNLDLESSKQNPDVKPKQIDDGTKELEQPLKNRCELAESTQI</sequence>
<name>A0AAV0BEG6_PHAPC</name>
<keyword evidence="3" id="KW-1185">Reference proteome</keyword>
<evidence type="ECO:0000313" key="2">
    <source>
        <dbReference type="EMBL" id="CAH7684894.1"/>
    </source>
</evidence>
<proteinExistence type="predicted"/>
<evidence type="ECO:0000313" key="3">
    <source>
        <dbReference type="Proteomes" id="UP001153365"/>
    </source>
</evidence>
<protein>
    <submittedName>
        <fullName evidence="2">Uncharacterized protein</fullName>
    </submittedName>
</protein>
<feature type="region of interest" description="Disordered" evidence="1">
    <location>
        <begin position="50"/>
        <end position="88"/>
    </location>
</feature>
<evidence type="ECO:0000256" key="1">
    <source>
        <dbReference type="SAM" id="MobiDB-lite"/>
    </source>
</evidence>
<comment type="caution">
    <text evidence="2">The sequence shown here is derived from an EMBL/GenBank/DDBJ whole genome shotgun (WGS) entry which is preliminary data.</text>
</comment>
<dbReference type="AlphaFoldDB" id="A0AAV0BEG6"/>
<gene>
    <name evidence="2" type="ORF">PPACK8108_LOCUS19331</name>
</gene>